<accession>A0A438EQH8</accession>
<comment type="caution">
    <text evidence="2">The sequence shown here is derived from an EMBL/GenBank/DDBJ whole genome shotgun (WGS) entry which is preliminary data.</text>
</comment>
<reference evidence="2 3" key="1">
    <citation type="journal article" date="2018" name="PLoS Genet.">
        <title>Population sequencing reveals clonal diversity and ancestral inbreeding in the grapevine cultivar Chardonnay.</title>
        <authorList>
            <person name="Roach M.J."/>
            <person name="Johnson D.L."/>
            <person name="Bohlmann J."/>
            <person name="van Vuuren H.J."/>
            <person name="Jones S.J."/>
            <person name="Pretorius I.S."/>
            <person name="Schmidt S.A."/>
            <person name="Borneman A.R."/>
        </authorList>
    </citation>
    <scope>NUCLEOTIDE SEQUENCE [LARGE SCALE GENOMIC DNA]</scope>
    <source>
        <strain evidence="3">cv. Chardonnay</strain>
        <tissue evidence="2">Leaf</tissue>
    </source>
</reference>
<dbReference type="PANTHER" id="PTHR46890">
    <property type="entry name" value="NON-LTR RETROLELEMENT REVERSE TRANSCRIPTASE-LIKE PROTEIN-RELATED"/>
    <property type="match status" value="1"/>
</dbReference>
<dbReference type="InterPro" id="IPR026960">
    <property type="entry name" value="RVT-Znf"/>
</dbReference>
<feature type="domain" description="Reverse transcriptase zinc-binding" evidence="1">
    <location>
        <begin position="27"/>
        <end position="111"/>
    </location>
</feature>
<name>A0A438EQH8_VITVI</name>
<gene>
    <name evidence="2" type="ORF">CK203_091774</name>
</gene>
<evidence type="ECO:0000259" key="1">
    <source>
        <dbReference type="Pfam" id="PF13966"/>
    </source>
</evidence>
<organism evidence="2 3">
    <name type="scientific">Vitis vinifera</name>
    <name type="common">Grape</name>
    <dbReference type="NCBI Taxonomy" id="29760"/>
    <lineage>
        <taxon>Eukaryota</taxon>
        <taxon>Viridiplantae</taxon>
        <taxon>Streptophyta</taxon>
        <taxon>Embryophyta</taxon>
        <taxon>Tracheophyta</taxon>
        <taxon>Spermatophyta</taxon>
        <taxon>Magnoliopsida</taxon>
        <taxon>eudicotyledons</taxon>
        <taxon>Gunneridae</taxon>
        <taxon>Pentapetalae</taxon>
        <taxon>rosids</taxon>
        <taxon>Vitales</taxon>
        <taxon>Vitaceae</taxon>
        <taxon>Viteae</taxon>
        <taxon>Vitis</taxon>
    </lineage>
</organism>
<dbReference type="PANTHER" id="PTHR46890:SF1">
    <property type="entry name" value="REVERSE TRANSCRIPTASE DOMAIN-CONTAINING PROTEIN"/>
    <property type="match status" value="1"/>
</dbReference>
<dbReference type="EMBL" id="QGNW01001216">
    <property type="protein sequence ID" value="RVW49942.1"/>
    <property type="molecule type" value="Genomic_DNA"/>
</dbReference>
<dbReference type="AlphaFoldDB" id="A0A438EQH8"/>
<dbReference type="InterPro" id="IPR052343">
    <property type="entry name" value="Retrotransposon-Effector_Assoc"/>
</dbReference>
<dbReference type="Proteomes" id="UP000288805">
    <property type="component" value="Unassembled WGS sequence"/>
</dbReference>
<evidence type="ECO:0000313" key="2">
    <source>
        <dbReference type="EMBL" id="RVW49942.1"/>
    </source>
</evidence>
<evidence type="ECO:0000313" key="3">
    <source>
        <dbReference type="Proteomes" id="UP000288805"/>
    </source>
</evidence>
<protein>
    <recommendedName>
        <fullName evidence="1">Reverse transcriptase zinc-binding domain-containing protein</fullName>
    </recommendedName>
</protein>
<proteinExistence type="predicted"/>
<sequence>MLNLLRDFRTSPEEDSVSWKGGGHGAFRVKGAYNMLIGSTVCAFPNRCIWMDKVPTKVSFFAWEASWGKIFTLDRLQRRGWQLPNRCFWCGCEEENANHMFLHCIVVKTLWEIVLAIFGVQWVFPEVKWIRWIKWCISTARFVVLVNGTPIGFLHNSRGLQQGDPFLPYLFVITMEALNCLLKRAMTRGLRMYLEKSELILMGRVENIDDPSVKFGCEMGSLLSTYLGPFGIKLSMGSMEKKEGVVFIGGERGAWDWVVESNEGLGSYEN</sequence>
<dbReference type="Pfam" id="PF13966">
    <property type="entry name" value="zf-RVT"/>
    <property type="match status" value="1"/>
</dbReference>